<evidence type="ECO:0000313" key="3">
    <source>
        <dbReference type="Proteomes" id="UP000530268"/>
    </source>
</evidence>
<dbReference type="Proteomes" id="UP000530268">
    <property type="component" value="Unassembled WGS sequence"/>
</dbReference>
<dbReference type="AlphaFoldDB" id="A0A7W6E278"/>
<feature type="chain" id="PRO_5031104628" description="DUF4893 domain-containing protein" evidence="1">
    <location>
        <begin position="20"/>
        <end position="192"/>
    </location>
</feature>
<name>A0A7W6E278_9RHOB</name>
<evidence type="ECO:0000313" key="2">
    <source>
        <dbReference type="EMBL" id="MBB3993381.1"/>
    </source>
</evidence>
<proteinExistence type="predicted"/>
<feature type="signal peptide" evidence="1">
    <location>
        <begin position="1"/>
        <end position="19"/>
    </location>
</feature>
<dbReference type="EMBL" id="JACIEI010000002">
    <property type="protein sequence ID" value="MBB3993381.1"/>
    <property type="molecule type" value="Genomic_DNA"/>
</dbReference>
<evidence type="ECO:0008006" key="4">
    <source>
        <dbReference type="Google" id="ProtNLM"/>
    </source>
</evidence>
<evidence type="ECO:0000256" key="1">
    <source>
        <dbReference type="SAM" id="SignalP"/>
    </source>
</evidence>
<keyword evidence="1" id="KW-0732">Signal</keyword>
<accession>A0A7W6E278</accession>
<gene>
    <name evidence="2" type="ORF">GGR95_001009</name>
</gene>
<reference evidence="2 3" key="1">
    <citation type="submission" date="2020-08" db="EMBL/GenBank/DDBJ databases">
        <title>Genomic Encyclopedia of Type Strains, Phase IV (KMG-IV): sequencing the most valuable type-strain genomes for metagenomic binning, comparative biology and taxonomic classification.</title>
        <authorList>
            <person name="Goeker M."/>
        </authorList>
    </citation>
    <scope>NUCLEOTIDE SEQUENCE [LARGE SCALE GENOMIC DNA]</scope>
    <source>
        <strain evidence="2 3">DSM 102234</strain>
    </source>
</reference>
<dbReference type="Pfam" id="PF16233">
    <property type="entry name" value="DUF4893"/>
    <property type="match status" value="1"/>
</dbReference>
<dbReference type="InterPro" id="IPR032609">
    <property type="entry name" value="DUF4893"/>
</dbReference>
<sequence length="192" mass="20524">MKRVLIICVSALLASGASAQEIRPQEQARLDRYERTAGTALLEAMAGGGAADVAALTTALSGTPQVAFDPSLSGDWNCRTLKLGGSPQLVVYSNFKCSMALDITGITFQKLTGSQRTSGRIEMRNGRAVYLGVGYVSSEQPQSYGDLAPDFEGTGTISPDVAVFERISDTRARLLFPAPLLESDFDILELTR</sequence>
<dbReference type="RefSeq" id="WP_184563398.1">
    <property type="nucleotide sequence ID" value="NZ_JACIEI010000002.1"/>
</dbReference>
<keyword evidence="3" id="KW-1185">Reference proteome</keyword>
<organism evidence="2 3">
    <name type="scientific">Sulfitobacter undariae</name>
    <dbReference type="NCBI Taxonomy" id="1563671"/>
    <lineage>
        <taxon>Bacteria</taxon>
        <taxon>Pseudomonadati</taxon>
        <taxon>Pseudomonadota</taxon>
        <taxon>Alphaproteobacteria</taxon>
        <taxon>Rhodobacterales</taxon>
        <taxon>Roseobacteraceae</taxon>
        <taxon>Sulfitobacter</taxon>
    </lineage>
</organism>
<comment type="caution">
    <text evidence="2">The sequence shown here is derived from an EMBL/GenBank/DDBJ whole genome shotgun (WGS) entry which is preliminary data.</text>
</comment>
<protein>
    <recommendedName>
        <fullName evidence="4">DUF4893 domain-containing protein</fullName>
    </recommendedName>
</protein>